<keyword evidence="4 7" id="KW-0560">Oxidoreductase</keyword>
<dbReference type="SUPFAM" id="SSF48264">
    <property type="entry name" value="Cytochrome P450"/>
    <property type="match status" value="1"/>
</dbReference>
<comment type="cofactor">
    <cofactor evidence="1 6">
        <name>heme</name>
        <dbReference type="ChEBI" id="CHEBI:30413"/>
    </cofactor>
</comment>
<keyword evidence="8" id="KW-0812">Transmembrane</keyword>
<keyword evidence="3 6" id="KW-0479">Metal-binding</keyword>
<dbReference type="GO" id="GO:0016705">
    <property type="term" value="F:oxidoreductase activity, acting on paired donors, with incorporation or reduction of molecular oxygen"/>
    <property type="evidence" value="ECO:0007669"/>
    <property type="project" value="InterPro"/>
</dbReference>
<keyword evidence="7" id="KW-0503">Monooxygenase</keyword>
<dbReference type="Proteomes" id="UP001203852">
    <property type="component" value="Unassembled WGS sequence"/>
</dbReference>
<dbReference type="CDD" id="cd11059">
    <property type="entry name" value="CYP_fungal"/>
    <property type="match status" value="1"/>
</dbReference>
<organism evidence="9 10">
    <name type="scientific">Exophiala viscosa</name>
    <dbReference type="NCBI Taxonomy" id="2486360"/>
    <lineage>
        <taxon>Eukaryota</taxon>
        <taxon>Fungi</taxon>
        <taxon>Dikarya</taxon>
        <taxon>Ascomycota</taxon>
        <taxon>Pezizomycotina</taxon>
        <taxon>Eurotiomycetes</taxon>
        <taxon>Chaetothyriomycetidae</taxon>
        <taxon>Chaetothyriales</taxon>
        <taxon>Herpotrichiellaceae</taxon>
        <taxon>Exophiala</taxon>
    </lineage>
</organism>
<feature type="transmembrane region" description="Helical" evidence="8">
    <location>
        <begin position="6"/>
        <end position="27"/>
    </location>
</feature>
<dbReference type="GO" id="GO:0005506">
    <property type="term" value="F:iron ion binding"/>
    <property type="evidence" value="ECO:0007669"/>
    <property type="project" value="InterPro"/>
</dbReference>
<dbReference type="InterPro" id="IPR050121">
    <property type="entry name" value="Cytochrome_P450_monoxygenase"/>
</dbReference>
<dbReference type="Gene3D" id="1.10.630.10">
    <property type="entry name" value="Cytochrome P450"/>
    <property type="match status" value="1"/>
</dbReference>
<reference evidence="9" key="1">
    <citation type="journal article" date="2022" name="bioRxiv">
        <title>Deciphering the potential niche of two novel black yeast fungi from a biological soil crust based on their genomes, phenotypes, and melanin regulation.</title>
        <authorList>
            <consortium name="DOE Joint Genome Institute"/>
            <person name="Carr E.C."/>
            <person name="Barton Q."/>
            <person name="Grambo S."/>
            <person name="Sullivan M."/>
            <person name="Renfro C.M."/>
            <person name="Kuo A."/>
            <person name="Pangilinan J."/>
            <person name="Lipzen A."/>
            <person name="Keymanesh K."/>
            <person name="Savage E."/>
            <person name="Barry K."/>
            <person name="Grigoriev I.V."/>
            <person name="Riekhof W.R."/>
            <person name="Harris S.S."/>
        </authorList>
    </citation>
    <scope>NUCLEOTIDE SEQUENCE</scope>
    <source>
        <strain evidence="9">JF 03-4F</strain>
    </source>
</reference>
<keyword evidence="6 7" id="KW-0349">Heme</keyword>
<gene>
    <name evidence="9" type="ORF">EDD36DRAFT_96548</name>
</gene>
<keyword evidence="5 6" id="KW-0408">Iron</keyword>
<name>A0AAN6DKN3_9EURO</name>
<evidence type="ECO:0000256" key="4">
    <source>
        <dbReference type="ARBA" id="ARBA00023002"/>
    </source>
</evidence>
<dbReference type="InterPro" id="IPR036396">
    <property type="entry name" value="Cyt_P450_sf"/>
</dbReference>
<dbReference type="Pfam" id="PF00067">
    <property type="entry name" value="p450"/>
    <property type="match status" value="1"/>
</dbReference>
<proteinExistence type="inferred from homology"/>
<dbReference type="InterPro" id="IPR002401">
    <property type="entry name" value="Cyt_P450_E_grp-I"/>
</dbReference>
<dbReference type="PRINTS" id="PR00385">
    <property type="entry name" value="P450"/>
</dbReference>
<dbReference type="PROSITE" id="PS00086">
    <property type="entry name" value="CYTOCHROME_P450"/>
    <property type="match status" value="1"/>
</dbReference>
<evidence type="ECO:0000256" key="1">
    <source>
        <dbReference type="ARBA" id="ARBA00001971"/>
    </source>
</evidence>
<dbReference type="InterPro" id="IPR017972">
    <property type="entry name" value="Cyt_P450_CS"/>
</dbReference>
<accession>A0AAN6DKN3</accession>
<comment type="caution">
    <text evidence="9">The sequence shown here is derived from an EMBL/GenBank/DDBJ whole genome shotgun (WGS) entry which is preliminary data.</text>
</comment>
<evidence type="ECO:0000256" key="3">
    <source>
        <dbReference type="ARBA" id="ARBA00022723"/>
    </source>
</evidence>
<keyword evidence="10" id="KW-1185">Reference proteome</keyword>
<evidence type="ECO:0000256" key="5">
    <source>
        <dbReference type="ARBA" id="ARBA00023004"/>
    </source>
</evidence>
<dbReference type="InterPro" id="IPR001128">
    <property type="entry name" value="Cyt_P450"/>
</dbReference>
<dbReference type="PANTHER" id="PTHR24305:SF166">
    <property type="entry name" value="CYTOCHROME P450 12A4, MITOCHONDRIAL-RELATED"/>
    <property type="match status" value="1"/>
</dbReference>
<dbReference type="GO" id="GO:0020037">
    <property type="term" value="F:heme binding"/>
    <property type="evidence" value="ECO:0007669"/>
    <property type="project" value="InterPro"/>
</dbReference>
<dbReference type="AlphaFoldDB" id="A0AAN6DKN3"/>
<protein>
    <submittedName>
        <fullName evidence="9">Cytochrome P450</fullName>
    </submittedName>
</protein>
<evidence type="ECO:0000256" key="7">
    <source>
        <dbReference type="RuleBase" id="RU000461"/>
    </source>
</evidence>
<sequence>MAIVHLTSLSVVAGAALILGFLYKFVIYPTFLSPLSKIPTGHWSAHFLPFWILHLRRTNQENVTILRLHEEKGPILRLGPNELSVNDYAEGLKKIYLGGWIKNDFYAHRFTNYETTPMFAMVHGKEHSERKRMLSHVYSKTQVLSSATTRATTEAILYERLLPIFQNSSDTDSPVEVLELNYAYAMDAFMAFQFGLSLASNFIQDVQKRKWYLNDFFSRRPYLFYITETPKLLSRLAKVGVHIVPQWVDAATDALESWNLDICDRAEQLLAQGREIPAIDYPVIYAQERAAMRKSYPGTTRLNTPRPDQFYPFRYEIASDMYDHNAAAHETSGDTLTYVYYEMSRNPVLQKRLRDELLTLDPPVAFPLADPGDITLPDFKAVEGLPLLDAILMETLRLWVAVPGGQPRLSPYPSCSIAGYDNIPPNTKVQCYAYALHRNPKVYEEPEEWRPERWLDASAEKLTEMRRWFWAFGSGGRMCIGNNIAMHSMKMAIAGIYTNFTSEIYEHGDMTLVDGFTAGPKGNRLNLKFHHV</sequence>
<comment type="similarity">
    <text evidence="2 7">Belongs to the cytochrome P450 family.</text>
</comment>
<dbReference type="PANTHER" id="PTHR24305">
    <property type="entry name" value="CYTOCHROME P450"/>
    <property type="match status" value="1"/>
</dbReference>
<feature type="binding site" description="axial binding residue" evidence="6">
    <location>
        <position position="479"/>
    </location>
    <ligand>
        <name>heme</name>
        <dbReference type="ChEBI" id="CHEBI:30413"/>
    </ligand>
    <ligandPart>
        <name>Fe</name>
        <dbReference type="ChEBI" id="CHEBI:18248"/>
    </ligandPart>
</feature>
<evidence type="ECO:0000256" key="6">
    <source>
        <dbReference type="PIRSR" id="PIRSR602401-1"/>
    </source>
</evidence>
<keyword evidence="8" id="KW-1133">Transmembrane helix</keyword>
<keyword evidence="8" id="KW-0472">Membrane</keyword>
<dbReference type="PRINTS" id="PR00463">
    <property type="entry name" value="EP450I"/>
</dbReference>
<evidence type="ECO:0000256" key="8">
    <source>
        <dbReference type="SAM" id="Phobius"/>
    </source>
</evidence>
<dbReference type="EMBL" id="MU404363">
    <property type="protein sequence ID" value="KAI1608355.1"/>
    <property type="molecule type" value="Genomic_DNA"/>
</dbReference>
<dbReference type="GO" id="GO:0004497">
    <property type="term" value="F:monooxygenase activity"/>
    <property type="evidence" value="ECO:0007669"/>
    <property type="project" value="UniProtKB-KW"/>
</dbReference>
<evidence type="ECO:0000313" key="9">
    <source>
        <dbReference type="EMBL" id="KAI1608355.1"/>
    </source>
</evidence>
<evidence type="ECO:0000313" key="10">
    <source>
        <dbReference type="Proteomes" id="UP001203852"/>
    </source>
</evidence>
<evidence type="ECO:0000256" key="2">
    <source>
        <dbReference type="ARBA" id="ARBA00010617"/>
    </source>
</evidence>